<keyword evidence="2" id="KW-1185">Reference proteome</keyword>
<organism evidence="1 2">
    <name type="scientific">Coptis chinensis</name>
    <dbReference type="NCBI Taxonomy" id="261450"/>
    <lineage>
        <taxon>Eukaryota</taxon>
        <taxon>Viridiplantae</taxon>
        <taxon>Streptophyta</taxon>
        <taxon>Embryophyta</taxon>
        <taxon>Tracheophyta</taxon>
        <taxon>Spermatophyta</taxon>
        <taxon>Magnoliopsida</taxon>
        <taxon>Ranunculales</taxon>
        <taxon>Ranunculaceae</taxon>
        <taxon>Coptidoideae</taxon>
        <taxon>Coptis</taxon>
    </lineage>
</organism>
<dbReference type="OrthoDB" id="67965at2759"/>
<dbReference type="AlphaFoldDB" id="A0A835I460"/>
<name>A0A835I460_9MAGN</name>
<gene>
    <name evidence="1" type="ORF">IFM89_021842</name>
</gene>
<accession>A0A835I460</accession>
<sequence>MFTGIKVVDFDGSEIRLSLETFIPTLDDFFSQQKMTIEEGGAMLGSGNILDIQIILASGIPLLEKSADQKFSNRPEYVFYKRTTRYRKDQRQASKELKMG</sequence>
<dbReference type="EMBL" id="JADFTS010000004">
    <property type="protein sequence ID" value="KAF9610281.1"/>
    <property type="molecule type" value="Genomic_DNA"/>
</dbReference>
<evidence type="ECO:0000313" key="2">
    <source>
        <dbReference type="Proteomes" id="UP000631114"/>
    </source>
</evidence>
<dbReference type="Proteomes" id="UP000631114">
    <property type="component" value="Unassembled WGS sequence"/>
</dbReference>
<comment type="caution">
    <text evidence="1">The sequence shown here is derived from an EMBL/GenBank/DDBJ whole genome shotgun (WGS) entry which is preliminary data.</text>
</comment>
<protein>
    <submittedName>
        <fullName evidence="1">Uncharacterized protein</fullName>
    </submittedName>
</protein>
<proteinExistence type="predicted"/>
<reference evidence="1 2" key="1">
    <citation type="submission" date="2020-10" db="EMBL/GenBank/DDBJ databases">
        <title>The Coptis chinensis genome and diversification of protoberbering-type alkaloids.</title>
        <authorList>
            <person name="Wang B."/>
            <person name="Shu S."/>
            <person name="Song C."/>
            <person name="Liu Y."/>
        </authorList>
    </citation>
    <scope>NUCLEOTIDE SEQUENCE [LARGE SCALE GENOMIC DNA]</scope>
    <source>
        <strain evidence="1">HL-2020</strain>
        <tissue evidence="1">Leaf</tissue>
    </source>
</reference>
<evidence type="ECO:0000313" key="1">
    <source>
        <dbReference type="EMBL" id="KAF9610281.1"/>
    </source>
</evidence>